<gene>
    <name evidence="4" type="ORF">ACFYU5_03805</name>
</gene>
<keyword evidence="2" id="KW-0812">Transmembrane</keyword>
<evidence type="ECO:0000256" key="1">
    <source>
        <dbReference type="SAM" id="MobiDB-lite"/>
    </source>
</evidence>
<feature type="transmembrane region" description="Helical" evidence="2">
    <location>
        <begin position="115"/>
        <end position="137"/>
    </location>
</feature>
<dbReference type="Pfam" id="PF00174">
    <property type="entry name" value="Oxidored_molyb"/>
    <property type="match status" value="1"/>
</dbReference>
<keyword evidence="2" id="KW-0472">Membrane</keyword>
<evidence type="ECO:0000259" key="3">
    <source>
        <dbReference type="Pfam" id="PF00174"/>
    </source>
</evidence>
<keyword evidence="2" id="KW-1133">Transmembrane helix</keyword>
<protein>
    <submittedName>
        <fullName evidence="4">Molybdopterin-dependent oxidoreductase</fullName>
    </submittedName>
</protein>
<dbReference type="InterPro" id="IPR014756">
    <property type="entry name" value="Ig_E-set"/>
</dbReference>
<evidence type="ECO:0000313" key="4">
    <source>
        <dbReference type="EMBL" id="MFF0495508.1"/>
    </source>
</evidence>
<feature type="transmembrane region" description="Helical" evidence="2">
    <location>
        <begin position="228"/>
        <end position="246"/>
    </location>
</feature>
<organism evidence="4 5">
    <name type="scientific">Nocardia aobensis</name>
    <dbReference type="NCBI Taxonomy" id="257277"/>
    <lineage>
        <taxon>Bacteria</taxon>
        <taxon>Bacillati</taxon>
        <taxon>Actinomycetota</taxon>
        <taxon>Actinomycetes</taxon>
        <taxon>Mycobacteriales</taxon>
        <taxon>Nocardiaceae</taxon>
        <taxon>Nocardia</taxon>
    </lineage>
</organism>
<keyword evidence="5" id="KW-1185">Reference proteome</keyword>
<dbReference type="PANTHER" id="PTHR19372">
    <property type="entry name" value="SULFITE REDUCTASE"/>
    <property type="match status" value="1"/>
</dbReference>
<dbReference type="Proteomes" id="UP001601442">
    <property type="component" value="Unassembled WGS sequence"/>
</dbReference>
<dbReference type="PANTHER" id="PTHR19372:SF7">
    <property type="entry name" value="SULFITE OXIDASE, MITOCHONDRIAL"/>
    <property type="match status" value="1"/>
</dbReference>
<dbReference type="Gene3D" id="3.90.420.10">
    <property type="entry name" value="Oxidoreductase, molybdopterin-binding domain"/>
    <property type="match status" value="1"/>
</dbReference>
<dbReference type="SUPFAM" id="SSF56524">
    <property type="entry name" value="Oxidoreductase molybdopterin-binding domain"/>
    <property type="match status" value="1"/>
</dbReference>
<accession>A0ABW6NWH2</accession>
<feature type="region of interest" description="Disordered" evidence="1">
    <location>
        <begin position="160"/>
        <end position="207"/>
    </location>
</feature>
<comment type="caution">
    <text evidence="4">The sequence shown here is derived from an EMBL/GenBank/DDBJ whole genome shotgun (WGS) entry which is preliminary data.</text>
</comment>
<dbReference type="InterPro" id="IPR000572">
    <property type="entry name" value="OxRdtase_Mopterin-bd_dom"/>
</dbReference>
<feature type="compositionally biased region" description="Gly residues" evidence="1">
    <location>
        <begin position="160"/>
        <end position="170"/>
    </location>
</feature>
<sequence>MAGSGLRAACGIVSAGLALGVAELVSVPVGAGSAPLAAIGATVVDHTPDGVREWAIDTFGTNDKMMLYLLMGVVALIVAALVGAIERTARPIGSAVLGLFGIGAAWAALERPAANWTWALPSVVGVALAIVALRWLIRRYEAAGTPAMARGGVGGARGAGAGAGGDGSAGAGVETGADDPVAGGDRPEGVPGRSHGDDAPLSARGAAWPRAVKTDGAQFDRRHVMRGIAGVGLLAVAAGIAGRVLGASARSVAGERAATVLPPPNVPVPPVDPAADLRISGLAPYLTSNSDFYRIDTALSVPQVSKETWSLRIHGMVDREILLDYADLGRRPSVERLVTLTCVSNPVGGDLIGNASWLGYRLDDLIAEAGPHPDADMVLSRSADGFTAGSPLAALTDGRDALLAVGMNGEPLPVEHGYPARLVVPGLYGYVSATKWVTELEITRFDRAQAYWTRRGWSERGPIKTGTRIDTPRGAVRAGKVTIAGVAWAQHRGIDAVEVQIDNGPWQPARLAAEPSVDTWRQWSYDWDGTAGTHTVRARATDGTGTVQTAEVADVIPDGASGYPSRTIRVG</sequence>
<reference evidence="4 5" key="1">
    <citation type="submission" date="2024-10" db="EMBL/GenBank/DDBJ databases">
        <title>The Natural Products Discovery Center: Release of the First 8490 Sequenced Strains for Exploring Actinobacteria Biosynthetic Diversity.</title>
        <authorList>
            <person name="Kalkreuter E."/>
            <person name="Kautsar S.A."/>
            <person name="Yang D."/>
            <person name="Bader C.D."/>
            <person name="Teijaro C.N."/>
            <person name="Fluegel L."/>
            <person name="Davis C.M."/>
            <person name="Simpson J.R."/>
            <person name="Lauterbach L."/>
            <person name="Steele A.D."/>
            <person name="Gui C."/>
            <person name="Meng S."/>
            <person name="Li G."/>
            <person name="Viehrig K."/>
            <person name="Ye F."/>
            <person name="Su P."/>
            <person name="Kiefer A.F."/>
            <person name="Nichols A."/>
            <person name="Cepeda A.J."/>
            <person name="Yan W."/>
            <person name="Fan B."/>
            <person name="Jiang Y."/>
            <person name="Adhikari A."/>
            <person name="Zheng C.-J."/>
            <person name="Schuster L."/>
            <person name="Cowan T.M."/>
            <person name="Smanski M.J."/>
            <person name="Chevrette M.G."/>
            <person name="De Carvalho L.P.S."/>
            <person name="Shen B."/>
        </authorList>
    </citation>
    <scope>NUCLEOTIDE SEQUENCE [LARGE SCALE GENOMIC DNA]</scope>
    <source>
        <strain evidence="4 5">NPDC004119</strain>
    </source>
</reference>
<feature type="domain" description="Oxidoreductase molybdopterin-binding" evidence="3">
    <location>
        <begin position="299"/>
        <end position="452"/>
    </location>
</feature>
<name>A0ABW6NWH2_9NOCA</name>
<feature type="transmembrane region" description="Helical" evidence="2">
    <location>
        <begin position="92"/>
        <end position="109"/>
    </location>
</feature>
<dbReference type="SUPFAM" id="SSF81296">
    <property type="entry name" value="E set domains"/>
    <property type="match status" value="1"/>
</dbReference>
<dbReference type="Gene3D" id="2.60.40.650">
    <property type="match status" value="1"/>
</dbReference>
<dbReference type="InterPro" id="IPR036374">
    <property type="entry name" value="OxRdtase_Mopterin-bd_sf"/>
</dbReference>
<evidence type="ECO:0000313" key="5">
    <source>
        <dbReference type="Proteomes" id="UP001601442"/>
    </source>
</evidence>
<dbReference type="RefSeq" id="WP_387389600.1">
    <property type="nucleotide sequence ID" value="NZ_JBIAMT010000001.1"/>
</dbReference>
<dbReference type="EMBL" id="JBIAMT010000001">
    <property type="protein sequence ID" value="MFF0495508.1"/>
    <property type="molecule type" value="Genomic_DNA"/>
</dbReference>
<evidence type="ECO:0000256" key="2">
    <source>
        <dbReference type="SAM" id="Phobius"/>
    </source>
</evidence>
<proteinExistence type="predicted"/>
<feature type="transmembrane region" description="Helical" evidence="2">
    <location>
        <begin position="65"/>
        <end position="85"/>
    </location>
</feature>